<dbReference type="PANTHER" id="PTHR36058">
    <property type="entry name" value="NUCLEOPHOSMIN"/>
    <property type="match status" value="1"/>
</dbReference>
<evidence type="ECO:0000313" key="3">
    <source>
        <dbReference type="EMBL" id="RNF20844.1"/>
    </source>
</evidence>
<proteinExistence type="predicted"/>
<organism evidence="3 4">
    <name type="scientific">Trypanosoma conorhini</name>
    <dbReference type="NCBI Taxonomy" id="83891"/>
    <lineage>
        <taxon>Eukaryota</taxon>
        <taxon>Discoba</taxon>
        <taxon>Euglenozoa</taxon>
        <taxon>Kinetoplastea</taxon>
        <taxon>Metakinetoplastina</taxon>
        <taxon>Trypanosomatida</taxon>
        <taxon>Trypanosomatidae</taxon>
        <taxon>Trypanosoma</taxon>
    </lineage>
</organism>
<keyword evidence="2" id="KW-0732">Signal</keyword>
<dbReference type="AlphaFoldDB" id="A0A422PSY9"/>
<reference evidence="3 4" key="1">
    <citation type="journal article" date="2018" name="BMC Genomics">
        <title>Genomic comparison of Trypanosoma conorhini and Trypanosoma rangeli to Trypanosoma cruzi strains of high and low virulence.</title>
        <authorList>
            <person name="Bradwell K.R."/>
            <person name="Koparde V.N."/>
            <person name="Matveyev A.V."/>
            <person name="Serrano M.G."/>
            <person name="Alves J.M."/>
            <person name="Parikh H."/>
            <person name="Huang B."/>
            <person name="Lee V."/>
            <person name="Espinosa-Alvarez O."/>
            <person name="Ortiz P.A."/>
            <person name="Costa-Martins A.G."/>
            <person name="Teixeira M.M."/>
            <person name="Buck G.A."/>
        </authorList>
    </citation>
    <scope>NUCLEOTIDE SEQUENCE [LARGE SCALE GENOMIC DNA]</scope>
    <source>
        <strain evidence="3 4">025E</strain>
    </source>
</reference>
<dbReference type="PANTHER" id="PTHR36058:SF1">
    <property type="entry name" value="NUCLEOPHOSMIN"/>
    <property type="match status" value="1"/>
</dbReference>
<protein>
    <recommendedName>
        <fullName evidence="5">Saposin B-type domain-containing protein</fullName>
    </recommendedName>
</protein>
<gene>
    <name evidence="3" type="ORF">Tco025E_03574</name>
</gene>
<dbReference type="OrthoDB" id="271487at2759"/>
<comment type="caution">
    <text evidence="3">The sequence shown here is derived from an EMBL/GenBank/DDBJ whole genome shotgun (WGS) entry which is preliminary data.</text>
</comment>
<evidence type="ECO:0008006" key="5">
    <source>
        <dbReference type="Google" id="ProtNLM"/>
    </source>
</evidence>
<name>A0A422PSY9_9TRYP</name>
<accession>A0A422PSY9</accession>
<keyword evidence="4" id="KW-1185">Reference proteome</keyword>
<evidence type="ECO:0000313" key="4">
    <source>
        <dbReference type="Proteomes" id="UP000284403"/>
    </source>
</evidence>
<sequence>MRTFVVSLFILVTLLLSSAIDARKEKPLHDAFPKEVIDGIRCGVCNFAVKQAYGNVLGLFNASIQTRVRMNEEDVLTVLEDICNPFTEVGQWIRRITITHRRDTDHLLGVEELPVYTKCKRTCSTVVEACEAVMDHESMDTLSPRLLHLTEYADAGTFAQALCGPSPICTKRRRLLADRYDELVTMMDADPMEEIDPKEMEVERMMDHMERKENRRQTIFSREEITKMQEAFLRGDKEAVAKVDPSIMDLSEDEFAAVQAMMRGRKDGKPQAGETDADGEAKVRRTQRRKRRESGGGEDDWEDVGTGESDL</sequence>
<feature type="region of interest" description="Disordered" evidence="1">
    <location>
        <begin position="260"/>
        <end position="311"/>
    </location>
</feature>
<dbReference type="GeneID" id="40317185"/>
<evidence type="ECO:0000256" key="1">
    <source>
        <dbReference type="SAM" id="MobiDB-lite"/>
    </source>
</evidence>
<feature type="signal peptide" evidence="2">
    <location>
        <begin position="1"/>
        <end position="19"/>
    </location>
</feature>
<dbReference type="RefSeq" id="XP_029229340.1">
    <property type="nucleotide sequence ID" value="XM_029370492.1"/>
</dbReference>
<feature type="compositionally biased region" description="Acidic residues" evidence="1">
    <location>
        <begin position="296"/>
        <end position="311"/>
    </location>
</feature>
<dbReference type="EMBL" id="MKKU01000169">
    <property type="protein sequence ID" value="RNF20844.1"/>
    <property type="molecule type" value="Genomic_DNA"/>
</dbReference>
<dbReference type="Proteomes" id="UP000284403">
    <property type="component" value="Unassembled WGS sequence"/>
</dbReference>
<feature type="chain" id="PRO_5019299338" description="Saposin B-type domain-containing protein" evidence="2">
    <location>
        <begin position="20"/>
        <end position="311"/>
    </location>
</feature>
<evidence type="ECO:0000256" key="2">
    <source>
        <dbReference type="SAM" id="SignalP"/>
    </source>
</evidence>